<dbReference type="InterPro" id="IPR016897">
    <property type="entry name" value="SKP1"/>
</dbReference>
<dbReference type="AlphaFoldDB" id="A0A7S2YAU9"/>
<feature type="region of interest" description="Disordered" evidence="3">
    <location>
        <begin position="43"/>
        <end position="71"/>
    </location>
</feature>
<accession>A0A7S2YAU9</accession>
<evidence type="ECO:0008006" key="5">
    <source>
        <dbReference type="Google" id="ProtNLM"/>
    </source>
</evidence>
<dbReference type="InterPro" id="IPR036296">
    <property type="entry name" value="SKP1-like_dim_sf"/>
</dbReference>
<dbReference type="PANTHER" id="PTHR11165">
    <property type="entry name" value="SKP1"/>
    <property type="match status" value="1"/>
</dbReference>
<protein>
    <recommendedName>
        <fullName evidence="5">SKP1 component POZ domain-containing protein</fullName>
    </recommendedName>
</protein>
<dbReference type="EMBL" id="HBHT01017011">
    <property type="protein sequence ID" value="CAD9964322.1"/>
    <property type="molecule type" value="Transcribed_RNA"/>
</dbReference>
<dbReference type="SMART" id="SM00512">
    <property type="entry name" value="Skp1"/>
    <property type="match status" value="1"/>
</dbReference>
<evidence type="ECO:0000256" key="3">
    <source>
        <dbReference type="SAM" id="MobiDB-lite"/>
    </source>
</evidence>
<dbReference type="InterPro" id="IPR001232">
    <property type="entry name" value="SKP1-like"/>
</dbReference>
<proteinExistence type="inferred from homology"/>
<dbReference type="GO" id="GO:0006511">
    <property type="term" value="P:ubiquitin-dependent protein catabolic process"/>
    <property type="evidence" value="ECO:0007669"/>
    <property type="project" value="InterPro"/>
</dbReference>
<comment type="similarity">
    <text evidence="1">Belongs to the SKP1 family.</text>
</comment>
<evidence type="ECO:0000256" key="1">
    <source>
        <dbReference type="ARBA" id="ARBA00009993"/>
    </source>
</evidence>
<organism evidence="4">
    <name type="scientific">Entomoneis paludosa</name>
    <dbReference type="NCBI Taxonomy" id="265537"/>
    <lineage>
        <taxon>Eukaryota</taxon>
        <taxon>Sar</taxon>
        <taxon>Stramenopiles</taxon>
        <taxon>Ochrophyta</taxon>
        <taxon>Bacillariophyta</taxon>
        <taxon>Bacillariophyceae</taxon>
        <taxon>Bacillariophycidae</taxon>
        <taxon>Entomoneidaceae</taxon>
        <taxon>Entomoneis</taxon>
    </lineage>
</organism>
<evidence type="ECO:0000256" key="2">
    <source>
        <dbReference type="ARBA" id="ARBA00022786"/>
    </source>
</evidence>
<gene>
    <name evidence="4" type="ORF">APAL1065_LOCUS11339</name>
</gene>
<feature type="compositionally biased region" description="Acidic residues" evidence="3">
    <location>
        <begin position="48"/>
        <end position="63"/>
    </location>
</feature>
<dbReference type="InterPro" id="IPR011333">
    <property type="entry name" value="SKP1/BTB/POZ_sf"/>
</dbReference>
<evidence type="ECO:0000313" key="4">
    <source>
        <dbReference type="EMBL" id="CAD9964322.1"/>
    </source>
</evidence>
<dbReference type="Gene3D" id="3.30.710.10">
    <property type="entry name" value="Potassium Channel Kv1.1, Chain A"/>
    <property type="match status" value="1"/>
</dbReference>
<sequence>MTETTTANTIESDQKDMVTLVSLDDHKFTLPVAAAGLSEMVGNALGLGDDEDEDEDDEDDDGDNADKPTGKTVELLKVTSRCLEKVVQFMEHHHQEKMNDIPMPLPGNNFEECMTQEWYREFVREMDRDMIFEILGAANYMNIKPLLDLACLRVTFELTGKSAEEVSLKEGIAESWRVEGALISQCSFLDWLVYFCLNFAANSRFVFTSIYQN</sequence>
<name>A0A7S2YAU9_9STRA</name>
<dbReference type="SUPFAM" id="SSF54695">
    <property type="entry name" value="POZ domain"/>
    <property type="match status" value="1"/>
</dbReference>
<keyword evidence="2" id="KW-0833">Ubl conjugation pathway</keyword>
<reference evidence="4" key="1">
    <citation type="submission" date="2021-01" db="EMBL/GenBank/DDBJ databases">
        <authorList>
            <person name="Corre E."/>
            <person name="Pelletier E."/>
            <person name="Niang G."/>
            <person name="Scheremetjew M."/>
            <person name="Finn R."/>
            <person name="Kale V."/>
            <person name="Holt S."/>
            <person name="Cochrane G."/>
            <person name="Meng A."/>
            <person name="Brown T."/>
            <person name="Cohen L."/>
        </authorList>
    </citation>
    <scope>NUCLEOTIDE SEQUENCE</scope>
    <source>
        <strain evidence="4">CCMP125</strain>
    </source>
</reference>
<dbReference type="SUPFAM" id="SSF81382">
    <property type="entry name" value="Skp1 dimerisation domain-like"/>
    <property type="match status" value="1"/>
</dbReference>